<dbReference type="PRINTS" id="PR00412">
    <property type="entry name" value="EPOXHYDRLASE"/>
</dbReference>
<dbReference type="InterPro" id="IPR000073">
    <property type="entry name" value="AB_hydrolase_1"/>
</dbReference>
<dbReference type="SUPFAM" id="SSF53474">
    <property type="entry name" value="alpha/beta-Hydrolases"/>
    <property type="match status" value="1"/>
</dbReference>
<gene>
    <name evidence="3" type="ORF">LQG66_26390</name>
</gene>
<evidence type="ECO:0000313" key="3">
    <source>
        <dbReference type="EMBL" id="UFZ02777.1"/>
    </source>
</evidence>
<keyword evidence="4" id="KW-1185">Reference proteome</keyword>
<dbReference type="PANTHER" id="PTHR43329">
    <property type="entry name" value="EPOXIDE HYDROLASE"/>
    <property type="match status" value="1"/>
</dbReference>
<proteinExistence type="predicted"/>
<name>A0ABY3R6V2_9BRAD</name>
<dbReference type="InterPro" id="IPR029058">
    <property type="entry name" value="AB_hydrolase_fold"/>
</dbReference>
<sequence length="293" mass="31322">MKIDGTRFHYVTAGSGDPVLLIPGWPESWIAWRKVLPLLVGAGRRVVVLDARGFGDSDKPLGGYDLDTAARDLHGFLEATSLAAPGGVDIVAHDVGTWIAHALAANYPADVKRLVLTESNIPGVTTFATVGIPSEAMNLKSWQFAFNRLNDLPEMLVQGHEQAFLAWIFATKSFRSSAIEPAALEEYTRVYSAPGAMRAGFAWYRSNFDAAGLAEAKLRAAKRLTMPVLALGGSEGVGDALRATVTTIGDRVQGGSIAPALAQPGDGCGHFLPEECPDELSKAILDFWRSTAE</sequence>
<protein>
    <submittedName>
        <fullName evidence="3">Alpha/beta hydrolase</fullName>
    </submittedName>
</protein>
<dbReference type="GO" id="GO:0016787">
    <property type="term" value="F:hydrolase activity"/>
    <property type="evidence" value="ECO:0007669"/>
    <property type="project" value="UniProtKB-KW"/>
</dbReference>
<dbReference type="EMBL" id="CP088156">
    <property type="protein sequence ID" value="UFZ02777.1"/>
    <property type="molecule type" value="Genomic_DNA"/>
</dbReference>
<accession>A0ABY3R6V2</accession>
<evidence type="ECO:0000256" key="1">
    <source>
        <dbReference type="ARBA" id="ARBA00022801"/>
    </source>
</evidence>
<dbReference type="InterPro" id="IPR000639">
    <property type="entry name" value="Epox_hydrolase-like"/>
</dbReference>
<reference evidence="3" key="1">
    <citation type="journal article" date="2024" name="Antonie Van Leeuwenhoek">
        <title>Bradyrhizobium ontarionense sp. nov., a novel bacterial symbiont isolated from Aeschynomene indica (Indian jointvetch), harbours photosynthesis, nitrogen fixation and nitrous oxide (N2O) reductase genes.</title>
        <authorList>
            <person name="Bromfield E.S.P."/>
            <person name="Cloutier S."/>
        </authorList>
    </citation>
    <scope>NUCLEOTIDE SEQUENCE</scope>
    <source>
        <strain evidence="3">A19</strain>
    </source>
</reference>
<organism evidence="3 4">
    <name type="scientific">Bradyrhizobium ontarionense</name>
    <dbReference type="NCBI Taxonomy" id="2898149"/>
    <lineage>
        <taxon>Bacteria</taxon>
        <taxon>Pseudomonadati</taxon>
        <taxon>Pseudomonadota</taxon>
        <taxon>Alphaproteobacteria</taxon>
        <taxon>Hyphomicrobiales</taxon>
        <taxon>Nitrobacteraceae</taxon>
        <taxon>Bradyrhizobium</taxon>
    </lineage>
</organism>
<keyword evidence="1 3" id="KW-0378">Hydrolase</keyword>
<dbReference type="Proteomes" id="UP001431010">
    <property type="component" value="Chromosome"/>
</dbReference>
<evidence type="ECO:0000313" key="4">
    <source>
        <dbReference type="Proteomes" id="UP001431010"/>
    </source>
</evidence>
<evidence type="ECO:0000259" key="2">
    <source>
        <dbReference type="Pfam" id="PF00561"/>
    </source>
</evidence>
<dbReference type="RefSeq" id="WP_231318563.1">
    <property type="nucleotide sequence ID" value="NZ_CP088156.1"/>
</dbReference>
<feature type="domain" description="AB hydrolase-1" evidence="2">
    <location>
        <begin position="18"/>
        <end position="190"/>
    </location>
</feature>
<dbReference type="Pfam" id="PF00561">
    <property type="entry name" value="Abhydrolase_1"/>
    <property type="match status" value="1"/>
</dbReference>
<dbReference type="Gene3D" id="3.40.50.1820">
    <property type="entry name" value="alpha/beta hydrolase"/>
    <property type="match status" value="1"/>
</dbReference>